<proteinExistence type="predicted"/>
<dbReference type="AlphaFoldDB" id="A0AAV3XKK4"/>
<evidence type="ECO:0000256" key="1">
    <source>
        <dbReference type="SAM" id="MobiDB-lite"/>
    </source>
</evidence>
<feature type="non-terminal residue" evidence="2">
    <location>
        <position position="60"/>
    </location>
</feature>
<accession>A0AAV3XKK4</accession>
<feature type="region of interest" description="Disordered" evidence="1">
    <location>
        <begin position="1"/>
        <end position="60"/>
    </location>
</feature>
<protein>
    <recommendedName>
        <fullName evidence="4">IBB domain-containing protein</fullName>
    </recommendedName>
</protein>
<dbReference type="EMBL" id="BLXT01000438">
    <property type="protein sequence ID" value="GFN77165.1"/>
    <property type="molecule type" value="Genomic_DNA"/>
</dbReference>
<organism evidence="2 3">
    <name type="scientific">Plakobranchus ocellatus</name>
    <dbReference type="NCBI Taxonomy" id="259542"/>
    <lineage>
        <taxon>Eukaryota</taxon>
        <taxon>Metazoa</taxon>
        <taxon>Spiralia</taxon>
        <taxon>Lophotrochozoa</taxon>
        <taxon>Mollusca</taxon>
        <taxon>Gastropoda</taxon>
        <taxon>Heterobranchia</taxon>
        <taxon>Euthyneura</taxon>
        <taxon>Panpulmonata</taxon>
        <taxon>Sacoglossa</taxon>
        <taxon>Placobranchoidea</taxon>
        <taxon>Plakobranchidae</taxon>
        <taxon>Plakobranchus</taxon>
    </lineage>
</organism>
<evidence type="ECO:0000313" key="3">
    <source>
        <dbReference type="Proteomes" id="UP000735302"/>
    </source>
</evidence>
<reference evidence="2 3" key="1">
    <citation type="journal article" date="2021" name="Elife">
        <title>Chloroplast acquisition without the gene transfer in kleptoplastic sea slugs, Plakobranchus ocellatus.</title>
        <authorList>
            <person name="Maeda T."/>
            <person name="Takahashi S."/>
            <person name="Yoshida T."/>
            <person name="Shimamura S."/>
            <person name="Takaki Y."/>
            <person name="Nagai Y."/>
            <person name="Toyoda A."/>
            <person name="Suzuki Y."/>
            <person name="Arimoto A."/>
            <person name="Ishii H."/>
            <person name="Satoh N."/>
            <person name="Nishiyama T."/>
            <person name="Hasebe M."/>
            <person name="Maruyama T."/>
            <person name="Minagawa J."/>
            <person name="Obokata J."/>
            <person name="Shigenobu S."/>
        </authorList>
    </citation>
    <scope>NUCLEOTIDE SEQUENCE [LARGE SCALE GENOMIC DNA]</scope>
</reference>
<sequence length="60" mass="7208">MSSNFSEKSTRTEEKFKRRKNILLSFRQAEKEFREAKTRRREADETSLNDDEDHSLTKAK</sequence>
<gene>
    <name evidence="2" type="ORF">PoB_000367100</name>
</gene>
<feature type="compositionally biased region" description="Basic and acidic residues" evidence="1">
    <location>
        <begin position="28"/>
        <end position="44"/>
    </location>
</feature>
<evidence type="ECO:0008006" key="4">
    <source>
        <dbReference type="Google" id="ProtNLM"/>
    </source>
</evidence>
<name>A0AAV3XKK4_9GAST</name>
<keyword evidence="3" id="KW-1185">Reference proteome</keyword>
<comment type="caution">
    <text evidence="2">The sequence shown here is derived from an EMBL/GenBank/DDBJ whole genome shotgun (WGS) entry which is preliminary data.</text>
</comment>
<evidence type="ECO:0000313" key="2">
    <source>
        <dbReference type="EMBL" id="GFN77165.1"/>
    </source>
</evidence>
<dbReference type="Proteomes" id="UP000735302">
    <property type="component" value="Unassembled WGS sequence"/>
</dbReference>